<evidence type="ECO:0000313" key="3">
    <source>
        <dbReference type="Proteomes" id="UP000792457"/>
    </source>
</evidence>
<organism evidence="2 3">
    <name type="scientific">Ladona fulva</name>
    <name type="common">Scarce chaser dragonfly</name>
    <name type="synonym">Libellula fulva</name>
    <dbReference type="NCBI Taxonomy" id="123851"/>
    <lineage>
        <taxon>Eukaryota</taxon>
        <taxon>Metazoa</taxon>
        <taxon>Ecdysozoa</taxon>
        <taxon>Arthropoda</taxon>
        <taxon>Hexapoda</taxon>
        <taxon>Insecta</taxon>
        <taxon>Pterygota</taxon>
        <taxon>Palaeoptera</taxon>
        <taxon>Odonata</taxon>
        <taxon>Epiprocta</taxon>
        <taxon>Anisoptera</taxon>
        <taxon>Libelluloidea</taxon>
        <taxon>Libellulidae</taxon>
        <taxon>Ladona</taxon>
    </lineage>
</organism>
<comment type="caution">
    <text evidence="2">The sequence shown here is derived from an EMBL/GenBank/DDBJ whole genome shotgun (WGS) entry which is preliminary data.</text>
</comment>
<protein>
    <recommendedName>
        <fullName evidence="1">PiggyBac transposable element-derived protein domain-containing protein</fullName>
    </recommendedName>
</protein>
<dbReference type="AlphaFoldDB" id="A0A8K0KQM3"/>
<dbReference type="PANTHER" id="PTHR46599:SF3">
    <property type="entry name" value="PIGGYBAC TRANSPOSABLE ELEMENT-DERIVED PROTEIN 4"/>
    <property type="match status" value="1"/>
</dbReference>
<dbReference type="PANTHER" id="PTHR46599">
    <property type="entry name" value="PIGGYBAC TRANSPOSABLE ELEMENT-DERIVED PROTEIN 4"/>
    <property type="match status" value="1"/>
</dbReference>
<keyword evidence="3" id="KW-1185">Reference proteome</keyword>
<sequence length="188" mass="22189">MSYRRFANIRQYLHFSNNEEYDPLSHPNPKLNKIWPIYQMLEDKFSKLYTPERDLTVDESLLLYKGRLGWRQYIPQKRARFGIKTFLLCESNSGYVWSTIVYTGKGTILDDTFKNMSMSSQVVMSLMKPLFEKGYCMLLMKTVENIYINTDESDSESDEDEIAEDDDLVMNILGHPYVWTVEEEATRE</sequence>
<dbReference type="Pfam" id="PF13843">
    <property type="entry name" value="DDE_Tnp_1_7"/>
    <property type="match status" value="1"/>
</dbReference>
<name>A0A8K0KQM3_LADFU</name>
<proteinExistence type="predicted"/>
<dbReference type="OrthoDB" id="75807at2759"/>
<feature type="domain" description="PiggyBac transposable element-derived protein" evidence="1">
    <location>
        <begin position="1"/>
        <end position="141"/>
    </location>
</feature>
<accession>A0A8K0KQM3</accession>
<reference evidence="2" key="2">
    <citation type="submission" date="2017-10" db="EMBL/GenBank/DDBJ databases">
        <title>Ladona fulva Genome sequencing and assembly.</title>
        <authorList>
            <person name="Murali S."/>
            <person name="Richards S."/>
            <person name="Bandaranaike D."/>
            <person name="Bellair M."/>
            <person name="Blankenburg K."/>
            <person name="Chao H."/>
            <person name="Dinh H."/>
            <person name="Doddapaneni H."/>
            <person name="Dugan-Rocha S."/>
            <person name="Elkadiri S."/>
            <person name="Gnanaolivu R."/>
            <person name="Hernandez B."/>
            <person name="Skinner E."/>
            <person name="Javaid M."/>
            <person name="Lee S."/>
            <person name="Li M."/>
            <person name="Ming W."/>
            <person name="Munidasa M."/>
            <person name="Muniz J."/>
            <person name="Nguyen L."/>
            <person name="Hughes D."/>
            <person name="Osuji N."/>
            <person name="Pu L.-L."/>
            <person name="Puazo M."/>
            <person name="Qu C."/>
            <person name="Quiroz J."/>
            <person name="Raj R."/>
            <person name="Weissenberger G."/>
            <person name="Xin Y."/>
            <person name="Zou X."/>
            <person name="Han Y."/>
            <person name="Worley K."/>
            <person name="Muzny D."/>
            <person name="Gibbs R."/>
        </authorList>
    </citation>
    <scope>NUCLEOTIDE SEQUENCE</scope>
    <source>
        <strain evidence="2">Sampled in the wild</strain>
    </source>
</reference>
<reference evidence="2" key="1">
    <citation type="submission" date="2013-04" db="EMBL/GenBank/DDBJ databases">
        <authorList>
            <person name="Qu J."/>
            <person name="Murali S.C."/>
            <person name="Bandaranaike D."/>
            <person name="Bellair M."/>
            <person name="Blankenburg K."/>
            <person name="Chao H."/>
            <person name="Dinh H."/>
            <person name="Doddapaneni H."/>
            <person name="Downs B."/>
            <person name="Dugan-Rocha S."/>
            <person name="Elkadiri S."/>
            <person name="Gnanaolivu R.D."/>
            <person name="Hernandez B."/>
            <person name="Javaid M."/>
            <person name="Jayaseelan J.C."/>
            <person name="Lee S."/>
            <person name="Li M."/>
            <person name="Ming W."/>
            <person name="Munidasa M."/>
            <person name="Muniz J."/>
            <person name="Nguyen L."/>
            <person name="Ongeri F."/>
            <person name="Osuji N."/>
            <person name="Pu L.-L."/>
            <person name="Puazo M."/>
            <person name="Qu C."/>
            <person name="Quiroz J."/>
            <person name="Raj R."/>
            <person name="Weissenberger G."/>
            <person name="Xin Y."/>
            <person name="Zou X."/>
            <person name="Han Y."/>
            <person name="Richards S."/>
            <person name="Worley K."/>
            <person name="Muzny D."/>
            <person name="Gibbs R."/>
        </authorList>
    </citation>
    <scope>NUCLEOTIDE SEQUENCE</scope>
    <source>
        <strain evidence="2">Sampled in the wild</strain>
    </source>
</reference>
<dbReference type="InterPro" id="IPR029526">
    <property type="entry name" value="PGBD"/>
</dbReference>
<gene>
    <name evidence="2" type="ORF">J437_LFUL019172</name>
</gene>
<dbReference type="EMBL" id="KZ309815">
    <property type="protein sequence ID" value="KAG8239694.1"/>
    <property type="molecule type" value="Genomic_DNA"/>
</dbReference>
<evidence type="ECO:0000259" key="1">
    <source>
        <dbReference type="Pfam" id="PF13843"/>
    </source>
</evidence>
<dbReference type="Proteomes" id="UP000792457">
    <property type="component" value="Unassembled WGS sequence"/>
</dbReference>
<evidence type="ECO:0000313" key="2">
    <source>
        <dbReference type="EMBL" id="KAG8239694.1"/>
    </source>
</evidence>